<feature type="region of interest" description="Disordered" evidence="1">
    <location>
        <begin position="66"/>
        <end position="89"/>
    </location>
</feature>
<evidence type="ECO:0000256" key="1">
    <source>
        <dbReference type="SAM" id="MobiDB-lite"/>
    </source>
</evidence>
<protein>
    <submittedName>
        <fullName evidence="2">Uncharacterized protein</fullName>
    </submittedName>
</protein>
<feature type="compositionally biased region" description="Acidic residues" evidence="1">
    <location>
        <begin position="80"/>
        <end position="89"/>
    </location>
</feature>
<dbReference type="AlphaFoldDB" id="A0A9P5VJL1"/>
<gene>
    <name evidence="2" type="ORF">BG006_008911</name>
</gene>
<organism evidence="2 3">
    <name type="scientific">Podila minutissima</name>
    <dbReference type="NCBI Taxonomy" id="64525"/>
    <lineage>
        <taxon>Eukaryota</taxon>
        <taxon>Fungi</taxon>
        <taxon>Fungi incertae sedis</taxon>
        <taxon>Mucoromycota</taxon>
        <taxon>Mortierellomycotina</taxon>
        <taxon>Mortierellomycetes</taxon>
        <taxon>Mortierellales</taxon>
        <taxon>Mortierellaceae</taxon>
        <taxon>Podila</taxon>
    </lineage>
</organism>
<dbReference type="EMBL" id="JAAAUY010000623">
    <property type="protein sequence ID" value="KAF9327833.1"/>
    <property type="molecule type" value="Genomic_DNA"/>
</dbReference>
<proteinExistence type="predicted"/>
<feature type="region of interest" description="Disordered" evidence="1">
    <location>
        <begin position="1"/>
        <end position="32"/>
    </location>
</feature>
<evidence type="ECO:0000313" key="2">
    <source>
        <dbReference type="EMBL" id="KAF9327833.1"/>
    </source>
</evidence>
<name>A0A9P5VJL1_9FUNG</name>
<sequence>MSSTPHGANAPPQAATHQNDDSDSDSGENPFLLPLCNHHRQVHLLVFALAQEQDDMGLEEYDDYYGDEYSENSEDHHGDDEDDCEDDDNETEVYNDIQVRIRGQSHTIIEGDAFLELAADCDPDTQQNLYDILKEYFDFLNTDLAFAKQQRDKIKSLSPTEKQELGVKVRDHIAEGRVFFCSFQPSDQDMTTDCEVRKSISGNSTLIKIRYVTGPVDKCVSQLAKECRLQHSEVVASYPGEKQQPIGFVHLLEKVIQELYATRQAGMQCHGCGKFHGDIFEFEAVGKRKRAESTRLHVQSMAREILKWVDFLSELYPIYLSVADTQGKMLDLIKKKLSGTSTRALW</sequence>
<comment type="caution">
    <text evidence="2">The sequence shown here is derived from an EMBL/GenBank/DDBJ whole genome shotgun (WGS) entry which is preliminary data.</text>
</comment>
<dbReference type="Proteomes" id="UP000696485">
    <property type="component" value="Unassembled WGS sequence"/>
</dbReference>
<evidence type="ECO:0000313" key="3">
    <source>
        <dbReference type="Proteomes" id="UP000696485"/>
    </source>
</evidence>
<keyword evidence="3" id="KW-1185">Reference proteome</keyword>
<accession>A0A9P5VJL1</accession>
<reference evidence="2" key="1">
    <citation type="journal article" date="2020" name="Fungal Divers.">
        <title>Resolving the Mortierellaceae phylogeny through synthesis of multi-gene phylogenetics and phylogenomics.</title>
        <authorList>
            <person name="Vandepol N."/>
            <person name="Liber J."/>
            <person name="Desiro A."/>
            <person name="Na H."/>
            <person name="Kennedy M."/>
            <person name="Barry K."/>
            <person name="Grigoriev I.V."/>
            <person name="Miller A.N."/>
            <person name="O'Donnell K."/>
            <person name="Stajich J.E."/>
            <person name="Bonito G."/>
        </authorList>
    </citation>
    <scope>NUCLEOTIDE SEQUENCE</scope>
    <source>
        <strain evidence="2">NVP1</strain>
    </source>
</reference>